<sequence>MSTLLKDIYSEEFYQAFGKQVKMVVPTFSPARFLKKIQSPDWHQKELKDRMRHTADMLHRELPADFTQAALVLDKLTDQLNGFRFPSGSLALMFLPDYVERYGIDHFDQAVALFEKITPITSCEFAVRPFLIRYPDAMLKRMIAWSKHSNHHVRRLASEGSRPRLPWAIALPAFKKDPRPALPLLENLRNDPSEYVRRSVANHLNDIAKDNPSVVLEVARKWKGLSPETDALIKHACRTLLKKGDADVLSIHGLDARYLEVSKLQQTRKLRMGESLNFECTVSNKSKKPVLTRLEYALYFLRQNGQYGKKVFKISEKTIPGNSSIEVSRSHAFRRITTRVYYTGIQRLSIIVNGKETEPVEFRLIT</sequence>
<name>A0ABS9BH79_9BACT</name>
<evidence type="ECO:0000313" key="1">
    <source>
        <dbReference type="EMBL" id="MCF1715056.1"/>
    </source>
</evidence>
<dbReference type="Proteomes" id="UP001200145">
    <property type="component" value="Unassembled WGS sequence"/>
</dbReference>
<protein>
    <submittedName>
        <fullName evidence="1">DNA alkylation repair protein</fullName>
    </submittedName>
</protein>
<dbReference type="RefSeq" id="WP_234866006.1">
    <property type="nucleotide sequence ID" value="NZ_JAKEVY010000002.1"/>
</dbReference>
<proteinExistence type="predicted"/>
<dbReference type="InterPro" id="IPR016024">
    <property type="entry name" value="ARM-type_fold"/>
</dbReference>
<comment type="caution">
    <text evidence="1">The sequence shown here is derived from an EMBL/GenBank/DDBJ whole genome shotgun (WGS) entry which is preliminary data.</text>
</comment>
<organism evidence="1 2">
    <name type="scientific">Flavihumibacter fluminis</name>
    <dbReference type="NCBI Taxonomy" id="2909236"/>
    <lineage>
        <taxon>Bacteria</taxon>
        <taxon>Pseudomonadati</taxon>
        <taxon>Bacteroidota</taxon>
        <taxon>Chitinophagia</taxon>
        <taxon>Chitinophagales</taxon>
        <taxon>Chitinophagaceae</taxon>
        <taxon>Flavihumibacter</taxon>
    </lineage>
</organism>
<dbReference type="SUPFAM" id="SSF48371">
    <property type="entry name" value="ARM repeat"/>
    <property type="match status" value="1"/>
</dbReference>
<gene>
    <name evidence="1" type="ORF">L0U88_10505</name>
</gene>
<dbReference type="Gene3D" id="1.25.40.290">
    <property type="entry name" value="ARM repeat domains"/>
    <property type="match status" value="1"/>
</dbReference>
<reference evidence="1 2" key="1">
    <citation type="submission" date="2022-01" db="EMBL/GenBank/DDBJ databases">
        <title>Flavihumibacter sp. nov., isolated from sediment of a river.</title>
        <authorList>
            <person name="Liu H."/>
        </authorList>
    </citation>
    <scope>NUCLEOTIDE SEQUENCE [LARGE SCALE GENOMIC DNA]</scope>
    <source>
        <strain evidence="1 2">RY-1</strain>
    </source>
</reference>
<dbReference type="EMBL" id="JAKEVY010000002">
    <property type="protein sequence ID" value="MCF1715056.1"/>
    <property type="molecule type" value="Genomic_DNA"/>
</dbReference>
<evidence type="ECO:0000313" key="2">
    <source>
        <dbReference type="Proteomes" id="UP001200145"/>
    </source>
</evidence>
<keyword evidence="2" id="KW-1185">Reference proteome</keyword>
<accession>A0ABS9BH79</accession>